<dbReference type="RefSeq" id="WP_204475197.1">
    <property type="nucleotide sequence ID" value="NZ_JACJJW010000008.1"/>
</dbReference>
<dbReference type="NCBIfam" id="TIGR00526">
    <property type="entry name" value="folB_dom"/>
    <property type="match status" value="1"/>
</dbReference>
<dbReference type="GO" id="GO:0004150">
    <property type="term" value="F:dihydroneopterin aldolase activity"/>
    <property type="evidence" value="ECO:0007669"/>
    <property type="project" value="UniProtKB-EC"/>
</dbReference>
<dbReference type="SUPFAM" id="SSF55620">
    <property type="entry name" value="Tetrahydrobiopterin biosynthesis enzymes-like"/>
    <property type="match status" value="1"/>
</dbReference>
<keyword evidence="4 6" id="KW-0289">Folate biosynthesis</keyword>
<evidence type="ECO:0000256" key="5">
    <source>
        <dbReference type="ARBA" id="ARBA00023239"/>
    </source>
</evidence>
<name>A0ABS2ETV7_9BACE</name>
<dbReference type="PANTHER" id="PTHR42844">
    <property type="entry name" value="DIHYDRONEOPTERIN ALDOLASE 1-RELATED"/>
    <property type="match status" value="1"/>
</dbReference>
<evidence type="ECO:0000256" key="2">
    <source>
        <dbReference type="ARBA" id="ARBA00005013"/>
    </source>
</evidence>
<comment type="catalytic activity">
    <reaction evidence="1 6">
        <text>7,8-dihydroneopterin = 6-hydroxymethyl-7,8-dihydropterin + glycolaldehyde</text>
        <dbReference type="Rhea" id="RHEA:10540"/>
        <dbReference type="ChEBI" id="CHEBI:17001"/>
        <dbReference type="ChEBI" id="CHEBI:17071"/>
        <dbReference type="ChEBI" id="CHEBI:44841"/>
        <dbReference type="EC" id="4.1.2.25"/>
    </reaction>
</comment>
<evidence type="ECO:0000256" key="3">
    <source>
        <dbReference type="ARBA" id="ARBA00005708"/>
    </source>
</evidence>
<dbReference type="InterPro" id="IPR006157">
    <property type="entry name" value="FolB_dom"/>
</dbReference>
<proteinExistence type="inferred from homology"/>
<keyword evidence="5 6" id="KW-0456">Lyase</keyword>
<comment type="caution">
    <text evidence="8">The sequence shown here is derived from an EMBL/GenBank/DDBJ whole genome shotgun (WGS) entry which is preliminary data.</text>
</comment>
<evidence type="ECO:0000256" key="1">
    <source>
        <dbReference type="ARBA" id="ARBA00001353"/>
    </source>
</evidence>
<dbReference type="Proteomes" id="UP000703295">
    <property type="component" value="Unassembled WGS sequence"/>
</dbReference>
<comment type="similarity">
    <text evidence="3 6">Belongs to the DHNA family.</text>
</comment>
<protein>
    <recommendedName>
        <fullName evidence="6">7,8-dihydroneopterin aldolase</fullName>
        <ecNumber evidence="6">4.1.2.25</ecNumber>
    </recommendedName>
</protein>
<comment type="function">
    <text evidence="6">Catalyzes the conversion of 7,8-dihydroneopterin to 6-hydroxymethyl-7,8-dihydropterin.</text>
</comment>
<dbReference type="NCBIfam" id="TIGR00525">
    <property type="entry name" value="folB"/>
    <property type="match status" value="1"/>
</dbReference>
<dbReference type="SMART" id="SM00905">
    <property type="entry name" value="FolB"/>
    <property type="match status" value="1"/>
</dbReference>
<evidence type="ECO:0000313" key="9">
    <source>
        <dbReference type="Proteomes" id="UP000703295"/>
    </source>
</evidence>
<reference evidence="8 9" key="1">
    <citation type="journal article" date="2021" name="Sci. Rep.">
        <title>The distribution of antibiotic resistance genes in chicken gut microbiota commensals.</title>
        <authorList>
            <person name="Juricova H."/>
            <person name="Matiasovicova J."/>
            <person name="Kubasova T."/>
            <person name="Cejkova D."/>
            <person name="Rychlik I."/>
        </authorList>
    </citation>
    <scope>NUCLEOTIDE SEQUENCE [LARGE SCALE GENOMIC DNA]</scope>
    <source>
        <strain evidence="8 9">An801</strain>
    </source>
</reference>
<dbReference type="EMBL" id="JACJJW010000008">
    <property type="protein sequence ID" value="MBM6757976.1"/>
    <property type="molecule type" value="Genomic_DNA"/>
</dbReference>
<accession>A0ABS2ETV7</accession>
<evidence type="ECO:0000259" key="7">
    <source>
        <dbReference type="SMART" id="SM00905"/>
    </source>
</evidence>
<evidence type="ECO:0000256" key="4">
    <source>
        <dbReference type="ARBA" id="ARBA00022909"/>
    </source>
</evidence>
<keyword evidence="9" id="KW-1185">Reference proteome</keyword>
<evidence type="ECO:0000256" key="6">
    <source>
        <dbReference type="RuleBase" id="RU362079"/>
    </source>
</evidence>
<sequence>MKQSDMYICLNGLKLYAFHGVLPQENKIGAEYTLNLRLKTDFSRASQTDDLQYTLNYAEVFQAVKEEMQQPSQLLEHVIQRIAERLFRDFPTLTEVKIALFKQNPPMGADCEETGVESTYTKN</sequence>
<dbReference type="Gene3D" id="3.30.1130.10">
    <property type="match status" value="1"/>
</dbReference>
<feature type="domain" description="Dihydroneopterin aldolase/epimerase" evidence="7">
    <location>
        <begin position="8"/>
        <end position="120"/>
    </location>
</feature>
<dbReference type="InterPro" id="IPR043133">
    <property type="entry name" value="GTP-CH-I_C/QueF"/>
</dbReference>
<dbReference type="PANTHER" id="PTHR42844:SF1">
    <property type="entry name" value="DIHYDRONEOPTERIN ALDOLASE 1-RELATED"/>
    <property type="match status" value="1"/>
</dbReference>
<evidence type="ECO:0000313" key="8">
    <source>
        <dbReference type="EMBL" id="MBM6757976.1"/>
    </source>
</evidence>
<dbReference type="Pfam" id="PF02152">
    <property type="entry name" value="FolB"/>
    <property type="match status" value="1"/>
</dbReference>
<comment type="pathway">
    <text evidence="2 6">Cofactor biosynthesis; tetrahydrofolate biosynthesis; 2-amino-4-hydroxy-6-hydroxymethyl-7,8-dihydropteridine diphosphate from 7,8-dihydroneopterin triphosphate: step 3/4.</text>
</comment>
<dbReference type="InterPro" id="IPR006156">
    <property type="entry name" value="Dihydroneopterin_aldolase"/>
</dbReference>
<dbReference type="EC" id="4.1.2.25" evidence="6"/>
<organism evidence="8 9">
    <name type="scientific">Bacteroides mediterraneensis</name>
    <dbReference type="NCBI Taxonomy" id="1841856"/>
    <lineage>
        <taxon>Bacteria</taxon>
        <taxon>Pseudomonadati</taxon>
        <taxon>Bacteroidota</taxon>
        <taxon>Bacteroidia</taxon>
        <taxon>Bacteroidales</taxon>
        <taxon>Bacteroidaceae</taxon>
        <taxon>Bacteroides</taxon>
    </lineage>
</organism>
<gene>
    <name evidence="8" type="primary">folB</name>
    <name evidence="8" type="ORF">H6A31_04610</name>
</gene>